<feature type="compositionally biased region" description="Polar residues" evidence="1">
    <location>
        <begin position="24"/>
        <end position="34"/>
    </location>
</feature>
<proteinExistence type="predicted"/>
<reference evidence="2" key="1">
    <citation type="submission" date="2020-05" db="EMBL/GenBank/DDBJ databases">
        <authorList>
            <person name="Chiriac C."/>
            <person name="Salcher M."/>
            <person name="Ghai R."/>
            <person name="Kavagutti S V."/>
        </authorList>
    </citation>
    <scope>NUCLEOTIDE SEQUENCE</scope>
</reference>
<dbReference type="AlphaFoldDB" id="A0A6J6UV72"/>
<gene>
    <name evidence="2" type="ORF">UFOPK2810_01520</name>
</gene>
<sequence>MESSRPNPLFPTPPIGMPAGRSNHLFTQTIPARN</sequence>
<feature type="region of interest" description="Disordered" evidence="1">
    <location>
        <begin position="1"/>
        <end position="34"/>
    </location>
</feature>
<dbReference type="EMBL" id="CAEZYZ010000300">
    <property type="protein sequence ID" value="CAB4763682.1"/>
    <property type="molecule type" value="Genomic_DNA"/>
</dbReference>
<evidence type="ECO:0000313" key="2">
    <source>
        <dbReference type="EMBL" id="CAB4763682.1"/>
    </source>
</evidence>
<evidence type="ECO:0000256" key="1">
    <source>
        <dbReference type="SAM" id="MobiDB-lite"/>
    </source>
</evidence>
<protein>
    <submittedName>
        <fullName evidence="2">Unannotated protein</fullName>
    </submittedName>
</protein>
<name>A0A6J6UV72_9ZZZZ</name>
<accession>A0A6J6UV72</accession>
<organism evidence="2">
    <name type="scientific">freshwater metagenome</name>
    <dbReference type="NCBI Taxonomy" id="449393"/>
    <lineage>
        <taxon>unclassified sequences</taxon>
        <taxon>metagenomes</taxon>
        <taxon>ecological metagenomes</taxon>
    </lineage>
</organism>